<accession>A0A1F7XCI7</accession>
<dbReference type="Proteomes" id="UP000179013">
    <property type="component" value="Unassembled WGS sequence"/>
</dbReference>
<dbReference type="AlphaFoldDB" id="A0A1F7XCI7"/>
<gene>
    <name evidence="1" type="ORF">A2V80_03815</name>
</gene>
<comment type="caution">
    <text evidence="1">The sequence shown here is derived from an EMBL/GenBank/DDBJ whole genome shotgun (WGS) entry which is preliminary data.</text>
</comment>
<reference evidence="1 2" key="1">
    <citation type="journal article" date="2016" name="Nat. Commun.">
        <title>Thousands of microbial genomes shed light on interconnected biogeochemical processes in an aquifer system.</title>
        <authorList>
            <person name="Anantharaman K."/>
            <person name="Brown C.T."/>
            <person name="Hug L.A."/>
            <person name="Sharon I."/>
            <person name="Castelle C.J."/>
            <person name="Probst A.J."/>
            <person name="Thomas B.C."/>
            <person name="Singh A."/>
            <person name="Wilkins M.J."/>
            <person name="Karaoz U."/>
            <person name="Brodie E.L."/>
            <person name="Williams K.H."/>
            <person name="Hubbard S.S."/>
            <person name="Banfield J.F."/>
        </authorList>
    </citation>
    <scope>NUCLEOTIDE SEQUENCE [LARGE SCALE GENOMIC DNA]</scope>
</reference>
<dbReference type="EMBL" id="MGFU01000016">
    <property type="protein sequence ID" value="OGM12744.1"/>
    <property type="molecule type" value="Genomic_DNA"/>
</dbReference>
<proteinExistence type="predicted"/>
<sequence length="97" mass="10859">MSLENCDLKSIPCPRSIKTTEGEDTTLSYVHRLSARGKSEDPIDTRSIAADYIFKQTGPREIIELYASKPILGIIPRYSCDKCTQNVRLALQDLDLA</sequence>
<name>A0A1F7XCI7_9BACT</name>
<protein>
    <submittedName>
        <fullName evidence="1">Uncharacterized protein</fullName>
    </submittedName>
</protein>
<evidence type="ECO:0000313" key="1">
    <source>
        <dbReference type="EMBL" id="OGM12744.1"/>
    </source>
</evidence>
<evidence type="ECO:0000313" key="2">
    <source>
        <dbReference type="Proteomes" id="UP000179013"/>
    </source>
</evidence>
<organism evidence="1 2">
    <name type="scientific">Candidatus Woesebacteria bacterium RBG_16_39_8b</name>
    <dbReference type="NCBI Taxonomy" id="1802482"/>
    <lineage>
        <taxon>Bacteria</taxon>
        <taxon>Candidatus Woeseibacteriota</taxon>
    </lineage>
</organism>